<evidence type="ECO:0000256" key="10">
    <source>
        <dbReference type="ARBA" id="ARBA00022737"/>
    </source>
</evidence>
<evidence type="ECO:0000256" key="3">
    <source>
        <dbReference type="ARBA" id="ARBA00004246"/>
    </source>
</evidence>
<dbReference type="InterPro" id="IPR037768">
    <property type="entry name" value="C2B_Copine"/>
</dbReference>
<dbReference type="CDD" id="cd01459">
    <property type="entry name" value="vWA_copine_like"/>
    <property type="match status" value="1"/>
</dbReference>
<keyword evidence="7" id="KW-0963">Cytoplasm</keyword>
<proteinExistence type="inferred from homology"/>
<dbReference type="GO" id="GO:0005634">
    <property type="term" value="C:nucleus"/>
    <property type="evidence" value="ECO:0007669"/>
    <property type="project" value="UniProtKB-SubCell"/>
</dbReference>
<evidence type="ECO:0000256" key="1">
    <source>
        <dbReference type="ARBA" id="ARBA00004123"/>
    </source>
</evidence>
<evidence type="ECO:0000256" key="6">
    <source>
        <dbReference type="ARBA" id="ARBA00022475"/>
    </source>
</evidence>
<dbReference type="GO" id="GO:0071277">
    <property type="term" value="P:cellular response to calcium ion"/>
    <property type="evidence" value="ECO:0007669"/>
    <property type="project" value="TreeGrafter"/>
</dbReference>
<dbReference type="CDD" id="cd04047">
    <property type="entry name" value="C2B_Copine"/>
    <property type="match status" value="1"/>
</dbReference>
<evidence type="ECO:0000259" key="19">
    <source>
        <dbReference type="PROSITE" id="PS50004"/>
    </source>
</evidence>
<dbReference type="SUPFAM" id="SSF49562">
    <property type="entry name" value="C2 domain (Calcium/lipid-binding domain, CaLB)"/>
    <property type="match status" value="2"/>
</dbReference>
<keyword evidence="11" id="KW-0106">Calcium</keyword>
<feature type="domain" description="C2" evidence="19">
    <location>
        <begin position="24"/>
        <end position="151"/>
    </location>
</feature>
<evidence type="ECO:0000256" key="7">
    <source>
        <dbReference type="ARBA" id="ARBA00022490"/>
    </source>
</evidence>
<evidence type="ECO:0000256" key="18">
    <source>
        <dbReference type="ARBA" id="ARBA00076171"/>
    </source>
</evidence>
<dbReference type="InterPro" id="IPR045052">
    <property type="entry name" value="Copine"/>
</dbReference>
<evidence type="ECO:0000313" key="20">
    <source>
        <dbReference type="Ensembl" id="ENSSMAP00000003241.2"/>
    </source>
</evidence>
<keyword evidence="14" id="KW-0539">Nucleus</keyword>
<dbReference type="InterPro" id="IPR010734">
    <property type="entry name" value="Copine_C"/>
</dbReference>
<evidence type="ECO:0000256" key="9">
    <source>
        <dbReference type="ARBA" id="ARBA00022723"/>
    </source>
</evidence>
<dbReference type="InterPro" id="IPR000008">
    <property type="entry name" value="C2_dom"/>
</dbReference>
<keyword evidence="9" id="KW-0479">Metal-binding</keyword>
<dbReference type="FunFam" id="2.60.40.150:FF:000042">
    <property type="entry name" value="Copine 3"/>
    <property type="match status" value="1"/>
</dbReference>
<dbReference type="InterPro" id="IPR002035">
    <property type="entry name" value="VWF_A"/>
</dbReference>
<feature type="domain" description="C2" evidence="19">
    <location>
        <begin position="160"/>
        <end position="286"/>
    </location>
</feature>
<dbReference type="Pfam" id="PF00168">
    <property type="entry name" value="C2"/>
    <property type="match status" value="2"/>
</dbReference>
<dbReference type="PROSITE" id="PS50004">
    <property type="entry name" value="C2"/>
    <property type="match status" value="2"/>
</dbReference>
<evidence type="ECO:0000256" key="15">
    <source>
        <dbReference type="ARBA" id="ARBA00058857"/>
    </source>
</evidence>
<keyword evidence="6" id="KW-1003">Cell membrane</keyword>
<comment type="subcellular location">
    <subcellularLocation>
        <location evidence="3">Cell junction</location>
        <location evidence="3">Focal adhesion</location>
    </subcellularLocation>
    <subcellularLocation>
        <location evidence="2">Cell membrane</location>
    </subcellularLocation>
    <subcellularLocation>
        <location evidence="4">Cytoplasm</location>
    </subcellularLocation>
    <subcellularLocation>
        <location evidence="1">Nucleus</location>
    </subcellularLocation>
</comment>
<dbReference type="AlphaFoldDB" id="A0A8D2ZJJ4"/>
<dbReference type="Gene3D" id="2.60.40.150">
    <property type="entry name" value="C2 domain"/>
    <property type="match status" value="2"/>
</dbReference>
<evidence type="ECO:0000256" key="11">
    <source>
        <dbReference type="ARBA" id="ARBA00022837"/>
    </source>
</evidence>
<dbReference type="GO" id="GO:0005886">
    <property type="term" value="C:plasma membrane"/>
    <property type="evidence" value="ECO:0007669"/>
    <property type="project" value="UniProtKB-SubCell"/>
</dbReference>
<evidence type="ECO:0000256" key="5">
    <source>
        <dbReference type="ARBA" id="ARBA00009048"/>
    </source>
</evidence>
<reference evidence="20" key="2">
    <citation type="submission" date="2025-08" db="UniProtKB">
        <authorList>
            <consortium name="Ensembl"/>
        </authorList>
    </citation>
    <scope>IDENTIFICATION</scope>
</reference>
<dbReference type="PANTHER" id="PTHR10857">
    <property type="entry name" value="COPINE"/>
    <property type="match status" value="1"/>
</dbReference>
<evidence type="ECO:0000256" key="16">
    <source>
        <dbReference type="ARBA" id="ARBA00065466"/>
    </source>
</evidence>
<dbReference type="FunFam" id="2.60.40.150:FF:000099">
    <property type="entry name" value="Copine 3"/>
    <property type="match status" value="1"/>
</dbReference>
<accession>A0A8D2ZJJ4</accession>
<dbReference type="Proteomes" id="UP000694558">
    <property type="component" value="Chromosome 21"/>
</dbReference>
<dbReference type="GO" id="GO:0038128">
    <property type="term" value="P:ERBB2 signaling pathway"/>
    <property type="evidence" value="ECO:0007669"/>
    <property type="project" value="TreeGrafter"/>
</dbReference>
<protein>
    <recommendedName>
        <fullName evidence="17">Copine-3</fullName>
    </recommendedName>
    <alternativeName>
        <fullName evidence="18">Copine III</fullName>
    </alternativeName>
</protein>
<dbReference type="GO" id="GO:0046872">
    <property type="term" value="F:metal ion binding"/>
    <property type="evidence" value="ECO:0007669"/>
    <property type="project" value="UniProtKB-KW"/>
</dbReference>
<evidence type="ECO:0000256" key="14">
    <source>
        <dbReference type="ARBA" id="ARBA00023242"/>
    </source>
</evidence>
<dbReference type="GO" id="GO:0005544">
    <property type="term" value="F:calcium-dependent phospholipid binding"/>
    <property type="evidence" value="ECO:0007669"/>
    <property type="project" value="InterPro"/>
</dbReference>
<organism evidence="20 21">
    <name type="scientific">Scophthalmus maximus</name>
    <name type="common">Turbot</name>
    <name type="synonym">Psetta maxima</name>
    <dbReference type="NCBI Taxonomy" id="52904"/>
    <lineage>
        <taxon>Eukaryota</taxon>
        <taxon>Metazoa</taxon>
        <taxon>Chordata</taxon>
        <taxon>Craniata</taxon>
        <taxon>Vertebrata</taxon>
        <taxon>Euteleostomi</taxon>
        <taxon>Actinopterygii</taxon>
        <taxon>Neopterygii</taxon>
        <taxon>Teleostei</taxon>
        <taxon>Neoteleostei</taxon>
        <taxon>Acanthomorphata</taxon>
        <taxon>Carangaria</taxon>
        <taxon>Pleuronectiformes</taxon>
        <taxon>Pleuronectoidei</taxon>
        <taxon>Scophthalmidae</taxon>
        <taxon>Scophthalmus</taxon>
    </lineage>
</organism>
<gene>
    <name evidence="20" type="primary">CPNE3</name>
</gene>
<dbReference type="GO" id="GO:0005737">
    <property type="term" value="C:cytoplasm"/>
    <property type="evidence" value="ECO:0007669"/>
    <property type="project" value="UniProtKB-SubCell"/>
</dbReference>
<comment type="function">
    <text evidence="15">Calcium-dependent phospholipid-binding protein that plays a role in ERBB2-mediated tumor cell migration in response to growth factor heregulin stimulation.</text>
</comment>
<dbReference type="SUPFAM" id="SSF53300">
    <property type="entry name" value="vWA-like"/>
    <property type="match status" value="1"/>
</dbReference>
<keyword evidence="8" id="KW-0597">Phosphoprotein</keyword>
<evidence type="ECO:0000256" key="2">
    <source>
        <dbReference type="ARBA" id="ARBA00004236"/>
    </source>
</evidence>
<dbReference type="GO" id="GO:0030971">
    <property type="term" value="F:receptor tyrosine kinase binding"/>
    <property type="evidence" value="ECO:0007669"/>
    <property type="project" value="TreeGrafter"/>
</dbReference>
<name>A0A8D2ZJJ4_SCOMX</name>
<dbReference type="PANTHER" id="PTHR10857:SF22">
    <property type="entry name" value="COPINE-3"/>
    <property type="match status" value="1"/>
</dbReference>
<keyword evidence="13" id="KW-0472">Membrane</keyword>
<dbReference type="GO" id="GO:0005925">
    <property type="term" value="C:focal adhesion"/>
    <property type="evidence" value="ECO:0007669"/>
    <property type="project" value="UniProtKB-SubCell"/>
</dbReference>
<dbReference type="Ensembl" id="ENSSMAT00000003297.2">
    <property type="protein sequence ID" value="ENSSMAP00000003241.2"/>
    <property type="gene ID" value="ENSSMAG00000001970.2"/>
</dbReference>
<comment type="similarity">
    <text evidence="5">Belongs to the copine family.</text>
</comment>
<reference evidence="20" key="1">
    <citation type="submission" date="2023-05" db="EMBL/GenBank/DDBJ databases">
        <title>High-quality long-read genome of Scophthalmus maximus.</title>
        <authorList>
            <person name="Lien S."/>
            <person name="Martinez P."/>
        </authorList>
    </citation>
    <scope>NUCLEOTIDE SEQUENCE [LARGE SCALE GENOMIC DNA]</scope>
</reference>
<evidence type="ECO:0000256" key="12">
    <source>
        <dbReference type="ARBA" id="ARBA00022949"/>
    </source>
</evidence>
<dbReference type="Pfam" id="PF07002">
    <property type="entry name" value="Copine"/>
    <property type="match status" value="1"/>
</dbReference>
<comment type="subunit">
    <text evidence="16">Monomer. Interacts with ERBB2 (preferentially with the tyrosine phosphorylated form); this interaction occurs at the cell membrane and is increased in a growth factor heregulin-dependent manner. Interacts with SHC1; this interaction may mediate the binding of CPNE3 with ERBB2. Interacts with RACK1.</text>
</comment>
<dbReference type="GeneTree" id="ENSGT00940000154968"/>
<evidence type="ECO:0000256" key="8">
    <source>
        <dbReference type="ARBA" id="ARBA00022553"/>
    </source>
</evidence>
<sequence>HLLRDGRGTNSPGSGCCVRVCVLQTEMAAAGGTPGPRVADCVTKVSLSVSCDNLLDMDSFSKSDPLCVLFMNSSGPHWCEIGRTEKIENCLNPSFSKTFVIDYYFEMVQKLKFEVYDIDSSNCSLQDADFLGEMECTLGQVVSSRKLTKPLVMKDKRPAGKGTITICAEERTDNRAVEFEIAARKLDKKDFFGKSDPFLEFYKQTESGWQLAHRTEVVKNNLNPTWRRFRVPLQSLCGGDVEKSIKVNTLTHTHTHTHVSLNPMCLSSSQAEFECINSKKKQKKKGYKNSGVIVIKQCKVVKEYTFLDYIMGGCQINFTIAIDFTGSNGDPKSPLSLHYINPQGYNEYLAAIWAVGNVIQDYDSDKMFPAFGFGAQIPPTWQVSHEFPINFNPSNPFCAGIEGVVGAYQQCLPQVKLYGPTNFSPIINHAAHFGRQALQQKTASQYFVLLIITDGVITDMDQTLNAIVNASRLPMSIIIVGVGGADFSAMEVLDGDDGILRSATGEAAMRDIVQFVPFRQFQNAGTAALAQSVLAELPDQVASFFNLFDLKPPSEPSPS</sequence>
<keyword evidence="12" id="KW-0965">Cell junction</keyword>
<dbReference type="SMART" id="SM00327">
    <property type="entry name" value="VWA"/>
    <property type="match status" value="1"/>
</dbReference>
<evidence type="ECO:0000256" key="4">
    <source>
        <dbReference type="ARBA" id="ARBA00004496"/>
    </source>
</evidence>
<dbReference type="InterPro" id="IPR035892">
    <property type="entry name" value="C2_domain_sf"/>
</dbReference>
<dbReference type="SMART" id="SM00239">
    <property type="entry name" value="C2"/>
    <property type="match status" value="2"/>
</dbReference>
<evidence type="ECO:0000256" key="13">
    <source>
        <dbReference type="ARBA" id="ARBA00023136"/>
    </source>
</evidence>
<evidence type="ECO:0000256" key="17">
    <source>
        <dbReference type="ARBA" id="ARBA00074834"/>
    </source>
</evidence>
<dbReference type="InterPro" id="IPR036465">
    <property type="entry name" value="vWFA_dom_sf"/>
</dbReference>
<dbReference type="CDD" id="cd04048">
    <property type="entry name" value="C2A_Copine"/>
    <property type="match status" value="1"/>
</dbReference>
<evidence type="ECO:0000313" key="21">
    <source>
        <dbReference type="Proteomes" id="UP000694558"/>
    </source>
</evidence>
<keyword evidence="10" id="KW-0677">Repeat</keyword>